<gene>
    <name evidence="1" type="ORF">M529_21380</name>
</gene>
<protein>
    <submittedName>
        <fullName evidence="1">Uncharacterized protein</fullName>
    </submittedName>
</protein>
<dbReference type="eggNOG" id="ENOG502Z7PE">
    <property type="taxonomic scope" value="Bacteria"/>
</dbReference>
<reference evidence="1 2" key="1">
    <citation type="journal article" date="2013" name="Genome Announc.">
        <title>Draft Genome Sequence of Sphingobium ummariense Strain RL-3, a Hexachlorocyclohexane-Degrading Bacterium.</title>
        <authorList>
            <person name="Kohli P."/>
            <person name="Dua A."/>
            <person name="Sangwan N."/>
            <person name="Oldach P."/>
            <person name="Khurana J.P."/>
            <person name="Lal R."/>
        </authorList>
    </citation>
    <scope>NUCLEOTIDE SEQUENCE [LARGE SCALE GENOMIC DNA]</scope>
    <source>
        <strain evidence="1 2">RL-3</strain>
    </source>
</reference>
<dbReference type="EMBL" id="AUWY01000126">
    <property type="protein sequence ID" value="EQB30126.1"/>
    <property type="molecule type" value="Genomic_DNA"/>
</dbReference>
<organism evidence="1 2">
    <name type="scientific">Sphingobium ummariense RL-3</name>
    <dbReference type="NCBI Taxonomy" id="1346791"/>
    <lineage>
        <taxon>Bacteria</taxon>
        <taxon>Pseudomonadati</taxon>
        <taxon>Pseudomonadota</taxon>
        <taxon>Alphaproteobacteria</taxon>
        <taxon>Sphingomonadales</taxon>
        <taxon>Sphingomonadaceae</taxon>
        <taxon>Sphingobium</taxon>
    </lineage>
</organism>
<dbReference type="OrthoDB" id="6065087at2"/>
<comment type="caution">
    <text evidence="1">The sequence shown here is derived from an EMBL/GenBank/DDBJ whole genome shotgun (WGS) entry which is preliminary data.</text>
</comment>
<dbReference type="RefSeq" id="WP_021319849.1">
    <property type="nucleotide sequence ID" value="NZ_AUWY01000126.1"/>
</dbReference>
<dbReference type="STRING" id="1346791.M529_21380"/>
<dbReference type="Proteomes" id="UP000015523">
    <property type="component" value="Unassembled WGS sequence"/>
</dbReference>
<proteinExistence type="predicted"/>
<evidence type="ECO:0000313" key="1">
    <source>
        <dbReference type="EMBL" id="EQB30126.1"/>
    </source>
</evidence>
<keyword evidence="2" id="KW-1185">Reference proteome</keyword>
<sequence length="1291" mass="138138">MPLRPEASVLPSLLSPLGAIALPEDQPDPQGGDTPGWLAAIKSAFRTENLIGSALVSETNGVSNAVEAGYNPWAEIVGTPYEDHWKSFVASNNPRYTEALKRKIDREEDDRRTLAAAGTPGVLANIAASVLDPTILIPIGGEVATVGKGGYAVARSAVRVGVAGGASTALQEAGLQATQETRTAEESALNIGASVVLGGLLGGGANLLSRAEYDTASAALHNIVTTRPGSVGAAAVERASVADLTVAGAATERLAGATRAISPNLRANFRASPAARQFSQELAENTLYQAMHDEGRTLGAAVETLARSTYNGRMADAVGAHNAIYAEMKKAGVTMSRQQFEEAIGDAMRNGDVGANDFVSRAAKSWRERVFEPFKNEAIDMGLLPEDVGVDTAASYFSRVWNPEALNAREPEFKDIVSRYYGQRIAEDYAGSAEVLKGRLAALDQELADLRLSPEERTGLLQNIDEAAARLDEANPEQIDRVIRISALRRQAREAEKAGNRSAAADARAEIARLADEGGDGLRSYLKQRGALRGRRQRVDLNYAGLADRADTALNALADIEEANARSLNRLIQRGRVFEREAQRLDPGKLAAKLSDLRTAFYDVATRADKAADRAAKAIERLGPDADAVKARLEKEATAQRVRADRLNSLSRRLEAAEALDSDAAMAELRDAMDAAAREVSDTTLARGERAQRLLDRLKRLDPKRVDARVQAIADLRAKLTRDFYDRWEIKHGGQGVDLASAAAPDFSTAARDIADTVFDKLTGRSVDGGSALPEYLTPITRGPMKDRTFNIPDALVKQFLDSNVLAVAERYGRTMAAETELTRRFGRADMREQIDLIRRDYAELRKAAGSDEAKLKALAADEKGAIDDLAAMRDLIRGTYKAAENGSDFGRIVRGLTAFNYIRSMGRVVISNLSDLYRGATAQGVGRFMSQGVPALLSNLEGVKLSVKEAQLAGQVTERVLQSRLATLGEIGDPYRAGTAVERLLQNGTRVASTWNGMSLFTDMSKAIASIMSQNRILEAAAGQASDARFLAYLGIDGDMAGRIGKEFAAHGETIDGVRVANTGQWADAEAVRAYRAAVSKEVDSVVVTRSVGDVPLFANTPLGKALLQFRTYNLASHQRVLLRGMQEGRAHFTSMMVGMTSVGLLSAWLRAYASGGERFERFRQAAENPGYVLGEALDASGFFALPIEAAATVDTMTGINPVKDPLMAAFPDAPQGGKGIRRIGVDPVGKLLGPTAGLVSDVSKAAGAPIGAATGDGITDSQAEAVKRLVPFQSYVGMRQVLDLLTADE</sequence>
<name>T0IWI9_9SPHN</name>
<evidence type="ECO:0000313" key="2">
    <source>
        <dbReference type="Proteomes" id="UP000015523"/>
    </source>
</evidence>
<accession>T0IWI9</accession>
<dbReference type="PATRIC" id="fig|1346791.3.peg.4134"/>